<keyword evidence="8" id="KW-1185">Reference proteome</keyword>
<dbReference type="GO" id="GO:0000978">
    <property type="term" value="F:RNA polymerase II cis-regulatory region sequence-specific DNA binding"/>
    <property type="evidence" value="ECO:0007669"/>
    <property type="project" value="TreeGrafter"/>
</dbReference>
<feature type="region of interest" description="Disordered" evidence="5">
    <location>
        <begin position="119"/>
        <end position="179"/>
    </location>
</feature>
<evidence type="ECO:0000259" key="6">
    <source>
        <dbReference type="PROSITE" id="PS50048"/>
    </source>
</evidence>
<dbReference type="GO" id="GO:0006351">
    <property type="term" value="P:DNA-templated transcription"/>
    <property type="evidence" value="ECO:0007669"/>
    <property type="project" value="InterPro"/>
</dbReference>
<dbReference type="SUPFAM" id="SSF57701">
    <property type="entry name" value="Zn2/Cys6 DNA-binding domain"/>
    <property type="match status" value="1"/>
</dbReference>
<dbReference type="CDD" id="cd00067">
    <property type="entry name" value="GAL4"/>
    <property type="match status" value="1"/>
</dbReference>
<dbReference type="SMART" id="SM00066">
    <property type="entry name" value="GAL4"/>
    <property type="match status" value="1"/>
</dbReference>
<feature type="domain" description="Zn(2)-C6 fungal-type" evidence="6">
    <location>
        <begin position="32"/>
        <end position="63"/>
    </location>
</feature>
<accession>A0A9P8VG52</accession>
<name>A0A9P8VG52_9PEZI</name>
<feature type="compositionally biased region" description="Pro residues" evidence="5">
    <location>
        <begin position="127"/>
        <end position="141"/>
    </location>
</feature>
<reference evidence="7" key="1">
    <citation type="journal article" date="2021" name="Nat. Commun.">
        <title>Genetic determinants of endophytism in the Arabidopsis root mycobiome.</title>
        <authorList>
            <person name="Mesny F."/>
            <person name="Miyauchi S."/>
            <person name="Thiergart T."/>
            <person name="Pickel B."/>
            <person name="Atanasova L."/>
            <person name="Karlsson M."/>
            <person name="Huettel B."/>
            <person name="Barry K.W."/>
            <person name="Haridas S."/>
            <person name="Chen C."/>
            <person name="Bauer D."/>
            <person name="Andreopoulos W."/>
            <person name="Pangilinan J."/>
            <person name="LaButti K."/>
            <person name="Riley R."/>
            <person name="Lipzen A."/>
            <person name="Clum A."/>
            <person name="Drula E."/>
            <person name="Henrissat B."/>
            <person name="Kohler A."/>
            <person name="Grigoriev I.V."/>
            <person name="Martin F.M."/>
            <person name="Hacquard S."/>
        </authorList>
    </citation>
    <scope>NUCLEOTIDE SEQUENCE</scope>
    <source>
        <strain evidence="7">MPI-SDFR-AT-0117</strain>
    </source>
</reference>
<keyword evidence="1" id="KW-0479">Metal-binding</keyword>
<feature type="compositionally biased region" description="Basic and acidic residues" evidence="5">
    <location>
        <begin position="10"/>
        <end position="19"/>
    </location>
</feature>
<feature type="compositionally biased region" description="Basic and acidic residues" evidence="5">
    <location>
        <begin position="160"/>
        <end position="169"/>
    </location>
</feature>
<dbReference type="InterPro" id="IPR036864">
    <property type="entry name" value="Zn2-C6_fun-type_DNA-bd_sf"/>
</dbReference>
<comment type="caution">
    <text evidence="7">The sequence shown here is derived from an EMBL/GenBank/DDBJ whole genome shotgun (WGS) entry which is preliminary data.</text>
</comment>
<dbReference type="InterPro" id="IPR001138">
    <property type="entry name" value="Zn2Cys6_DnaBD"/>
</dbReference>
<organism evidence="7 8">
    <name type="scientific">Plectosphaerella plurivora</name>
    <dbReference type="NCBI Taxonomy" id="936078"/>
    <lineage>
        <taxon>Eukaryota</taxon>
        <taxon>Fungi</taxon>
        <taxon>Dikarya</taxon>
        <taxon>Ascomycota</taxon>
        <taxon>Pezizomycotina</taxon>
        <taxon>Sordariomycetes</taxon>
        <taxon>Hypocreomycetidae</taxon>
        <taxon>Glomerellales</taxon>
        <taxon>Plectosphaerellaceae</taxon>
        <taxon>Plectosphaerella</taxon>
    </lineage>
</organism>
<evidence type="ECO:0000313" key="8">
    <source>
        <dbReference type="Proteomes" id="UP000770015"/>
    </source>
</evidence>
<feature type="region of interest" description="Disordered" evidence="5">
    <location>
        <begin position="1"/>
        <end position="28"/>
    </location>
</feature>
<dbReference type="GO" id="GO:0000981">
    <property type="term" value="F:DNA-binding transcription factor activity, RNA polymerase II-specific"/>
    <property type="evidence" value="ECO:0007669"/>
    <property type="project" value="InterPro"/>
</dbReference>
<gene>
    <name evidence="7" type="ORF">F5X68DRAFT_150453</name>
</gene>
<dbReference type="AlphaFoldDB" id="A0A9P8VG52"/>
<keyword evidence="3" id="KW-0804">Transcription</keyword>
<evidence type="ECO:0000256" key="4">
    <source>
        <dbReference type="ARBA" id="ARBA00023242"/>
    </source>
</evidence>
<dbReference type="PROSITE" id="PS50048">
    <property type="entry name" value="ZN2_CY6_FUNGAL_2"/>
    <property type="match status" value="1"/>
</dbReference>
<dbReference type="PANTHER" id="PTHR47424:SF5">
    <property type="entry name" value="ZN(II)2CYS6 TRANSCRIPTION FACTOR (EUROFUNG)"/>
    <property type="match status" value="1"/>
</dbReference>
<dbReference type="Pfam" id="PF00172">
    <property type="entry name" value="Zn_clus"/>
    <property type="match status" value="1"/>
</dbReference>
<dbReference type="SMART" id="SM00906">
    <property type="entry name" value="Fungal_trans"/>
    <property type="match status" value="1"/>
</dbReference>
<keyword evidence="4" id="KW-0539">Nucleus</keyword>
<dbReference type="PANTHER" id="PTHR47424">
    <property type="entry name" value="REGULATORY PROTEIN GAL4"/>
    <property type="match status" value="1"/>
</dbReference>
<dbReference type="GO" id="GO:0000435">
    <property type="term" value="P:positive regulation of transcription from RNA polymerase II promoter by galactose"/>
    <property type="evidence" value="ECO:0007669"/>
    <property type="project" value="TreeGrafter"/>
</dbReference>
<proteinExistence type="predicted"/>
<dbReference type="InterPro" id="IPR007219">
    <property type="entry name" value="XnlR_reg_dom"/>
</dbReference>
<dbReference type="GO" id="GO:0008270">
    <property type="term" value="F:zinc ion binding"/>
    <property type="evidence" value="ECO:0007669"/>
    <property type="project" value="InterPro"/>
</dbReference>
<evidence type="ECO:0000256" key="3">
    <source>
        <dbReference type="ARBA" id="ARBA00023163"/>
    </source>
</evidence>
<dbReference type="Gene3D" id="4.10.240.10">
    <property type="entry name" value="Zn(2)-C6 fungal-type DNA-binding domain"/>
    <property type="match status" value="1"/>
</dbReference>
<dbReference type="PROSITE" id="PS00463">
    <property type="entry name" value="ZN2_CY6_FUNGAL_1"/>
    <property type="match status" value="1"/>
</dbReference>
<evidence type="ECO:0000313" key="7">
    <source>
        <dbReference type="EMBL" id="KAH6689453.1"/>
    </source>
</evidence>
<dbReference type="Pfam" id="PF04082">
    <property type="entry name" value="Fungal_trans"/>
    <property type="match status" value="1"/>
</dbReference>
<dbReference type="InterPro" id="IPR051127">
    <property type="entry name" value="Fungal_SecMet_Regulators"/>
</dbReference>
<evidence type="ECO:0000256" key="1">
    <source>
        <dbReference type="ARBA" id="ARBA00022723"/>
    </source>
</evidence>
<protein>
    <submittedName>
        <fullName evidence="7">Fungal-specific transcription factor domain-containing protein</fullName>
    </submittedName>
</protein>
<dbReference type="OrthoDB" id="3362851at2759"/>
<dbReference type="EMBL" id="JAGSXJ010000007">
    <property type="protein sequence ID" value="KAH6689453.1"/>
    <property type="molecule type" value="Genomic_DNA"/>
</dbReference>
<sequence>MPATMYHTFNSRDEADKAKNQAQPPMRKFNKSCSECTRRKVKCDGALPCGSCWYYKIPDACMYKQRSKRQAASRTAYEQATERVETQARILHLLFPGSPVAELMGKTRPELLTMLAQQPSPDAGMVPAPPEDPLAGLPPDPESPRLPDDSTAVSENGEEEHERRWDELAPKPAPLGASDDINAIGLATDKHRRSYLGVTSMSAVLRALFRLCPSAKQHIVERAKSWNDGPGGFPQPSMQLPFVNVAVPNPLRERRCVDFYFENIHGITPLFNEDEFRATYASGLRQDGSWLGLLNMVLTLGSIASGSDTLHVHYYRQARVHLDLDSLGSGNLESLQALCLLGGYYLHYRNSPNMAYAVLGAAQRVAIALGLHRESLPRRNEHQSPESVQRQASHSELRRRTWWSLFCLDTWASMTLGRPTCGRWDSTTMDTHLPTLLSPDDHFAASLRASSQFCIICNRIQHRFAQPARISIAEAQALDHELQDWHDGLPEPLRSSTSSQPRMVVAREFLRNRYLNARLILSRCFLLYAAHDATKGSAATAEEDTIALCRTVAFEAIDAITLHWTPNRVHVWNSAWYLFQACMVPLLTIALETARQQPGVSSESVAACCLSLTKALELFSEMKPWMRETDRGADIVAALFQGVTEKVDGSIRTPSVGDGGLDLFGWYDEQLTELDWNTLLNEDSVAPQSMFSYS</sequence>
<keyword evidence="2" id="KW-0805">Transcription regulation</keyword>
<dbReference type="GO" id="GO:0005634">
    <property type="term" value="C:nucleus"/>
    <property type="evidence" value="ECO:0007669"/>
    <property type="project" value="TreeGrafter"/>
</dbReference>
<dbReference type="CDD" id="cd12148">
    <property type="entry name" value="fungal_TF_MHR"/>
    <property type="match status" value="1"/>
</dbReference>
<evidence type="ECO:0000256" key="5">
    <source>
        <dbReference type="SAM" id="MobiDB-lite"/>
    </source>
</evidence>
<dbReference type="Proteomes" id="UP000770015">
    <property type="component" value="Unassembled WGS sequence"/>
</dbReference>
<evidence type="ECO:0000256" key="2">
    <source>
        <dbReference type="ARBA" id="ARBA00023015"/>
    </source>
</evidence>